<evidence type="ECO:0000313" key="15">
    <source>
        <dbReference type="Proteomes" id="UP000318995"/>
    </source>
</evidence>
<dbReference type="GO" id="GO:0004592">
    <property type="term" value="F:pantoate-beta-alanine ligase activity"/>
    <property type="evidence" value="ECO:0007669"/>
    <property type="project" value="UniProtKB-UniRule"/>
</dbReference>
<dbReference type="NCBIfam" id="TIGR00018">
    <property type="entry name" value="panC"/>
    <property type="match status" value="1"/>
</dbReference>
<evidence type="ECO:0000256" key="6">
    <source>
        <dbReference type="ARBA" id="ARBA00022490"/>
    </source>
</evidence>
<accession>A0A5C5W955</accession>
<protein>
    <recommendedName>
        <fullName evidence="5 13">Pantothenate synthetase</fullName>
        <shortName evidence="13">PS</shortName>
        <ecNumber evidence="4 13">6.3.2.1</ecNumber>
    </recommendedName>
    <alternativeName>
        <fullName evidence="13">Pantoate--beta-alanine ligase</fullName>
    </alternativeName>
    <alternativeName>
        <fullName evidence="13">Pantoate-activating enzyme</fullName>
    </alternativeName>
</protein>
<evidence type="ECO:0000256" key="1">
    <source>
        <dbReference type="ARBA" id="ARBA00004496"/>
    </source>
</evidence>
<evidence type="ECO:0000313" key="14">
    <source>
        <dbReference type="EMBL" id="TWT46559.1"/>
    </source>
</evidence>
<feature type="binding site" evidence="13">
    <location>
        <begin position="33"/>
        <end position="40"/>
    </location>
    <ligand>
        <name>ATP</name>
        <dbReference type="ChEBI" id="CHEBI:30616"/>
    </ligand>
</feature>
<organism evidence="14 15">
    <name type="scientific">Botrimarina hoheduenensis</name>
    <dbReference type="NCBI Taxonomy" id="2528000"/>
    <lineage>
        <taxon>Bacteria</taxon>
        <taxon>Pseudomonadati</taxon>
        <taxon>Planctomycetota</taxon>
        <taxon>Planctomycetia</taxon>
        <taxon>Pirellulales</taxon>
        <taxon>Lacipirellulaceae</taxon>
        <taxon>Botrimarina</taxon>
    </lineage>
</organism>
<keyword evidence="15" id="KW-1185">Reference proteome</keyword>
<dbReference type="InterPro" id="IPR042176">
    <property type="entry name" value="Pantoate_ligase_C"/>
</dbReference>
<dbReference type="Pfam" id="PF02569">
    <property type="entry name" value="Pantoate_ligase"/>
    <property type="match status" value="1"/>
</dbReference>
<comment type="catalytic activity">
    <reaction evidence="11 13">
        <text>(R)-pantoate + beta-alanine + ATP = (R)-pantothenate + AMP + diphosphate + H(+)</text>
        <dbReference type="Rhea" id="RHEA:10912"/>
        <dbReference type="ChEBI" id="CHEBI:15378"/>
        <dbReference type="ChEBI" id="CHEBI:15980"/>
        <dbReference type="ChEBI" id="CHEBI:29032"/>
        <dbReference type="ChEBI" id="CHEBI:30616"/>
        <dbReference type="ChEBI" id="CHEBI:33019"/>
        <dbReference type="ChEBI" id="CHEBI:57966"/>
        <dbReference type="ChEBI" id="CHEBI:456215"/>
        <dbReference type="EC" id="6.3.2.1"/>
    </reaction>
</comment>
<keyword evidence="8 13" id="KW-0566">Pantothenate biosynthesis</keyword>
<comment type="function">
    <text evidence="12 13">Catalyzes the condensation of pantoate with beta-alanine in an ATP-dependent reaction via a pantoyl-adenylate intermediate.</text>
</comment>
<dbReference type="Proteomes" id="UP000318995">
    <property type="component" value="Unassembled WGS sequence"/>
</dbReference>
<dbReference type="HAMAP" id="MF_00158">
    <property type="entry name" value="PanC"/>
    <property type="match status" value="1"/>
</dbReference>
<dbReference type="Gene3D" id="3.30.1300.10">
    <property type="entry name" value="Pantoate-beta-alanine ligase, C-terminal domain"/>
    <property type="match status" value="1"/>
</dbReference>
<proteinExistence type="inferred from homology"/>
<comment type="pathway">
    <text evidence="2 13">Cofactor biosynthesis; (R)-pantothenate biosynthesis; (R)-pantothenate from (R)-pantoate and beta-alanine: step 1/1.</text>
</comment>
<dbReference type="UniPathway" id="UPA00028">
    <property type="reaction ID" value="UER00005"/>
</dbReference>
<comment type="similarity">
    <text evidence="3 13">Belongs to the pantothenate synthetase family.</text>
</comment>
<comment type="subcellular location">
    <subcellularLocation>
        <location evidence="1 13">Cytoplasm</location>
    </subcellularLocation>
</comment>
<dbReference type="GO" id="GO:0005524">
    <property type="term" value="F:ATP binding"/>
    <property type="evidence" value="ECO:0007669"/>
    <property type="project" value="UniProtKB-KW"/>
</dbReference>
<dbReference type="NCBIfam" id="TIGR00125">
    <property type="entry name" value="cyt_tran_rel"/>
    <property type="match status" value="1"/>
</dbReference>
<dbReference type="CDD" id="cd00560">
    <property type="entry name" value="PanC"/>
    <property type="match status" value="1"/>
</dbReference>
<keyword evidence="7 13" id="KW-0436">Ligase</keyword>
<evidence type="ECO:0000256" key="13">
    <source>
        <dbReference type="HAMAP-Rule" id="MF_00158"/>
    </source>
</evidence>
<dbReference type="Gene3D" id="3.40.50.620">
    <property type="entry name" value="HUPs"/>
    <property type="match status" value="1"/>
</dbReference>
<feature type="binding site" evidence="13">
    <location>
        <begin position="187"/>
        <end position="190"/>
    </location>
    <ligand>
        <name>ATP</name>
        <dbReference type="ChEBI" id="CHEBI:30616"/>
    </ligand>
</feature>
<feature type="binding site" evidence="13">
    <location>
        <position position="156"/>
    </location>
    <ligand>
        <name>(R)-pantoate</name>
        <dbReference type="ChEBI" id="CHEBI:15980"/>
    </ligand>
</feature>
<evidence type="ECO:0000256" key="12">
    <source>
        <dbReference type="ARBA" id="ARBA00055042"/>
    </source>
</evidence>
<name>A0A5C5W955_9BACT</name>
<feature type="binding site" evidence="13">
    <location>
        <position position="179"/>
    </location>
    <ligand>
        <name>ATP</name>
        <dbReference type="ChEBI" id="CHEBI:30616"/>
    </ligand>
</feature>
<dbReference type="SUPFAM" id="SSF52374">
    <property type="entry name" value="Nucleotidylyl transferase"/>
    <property type="match status" value="1"/>
</dbReference>
<keyword evidence="10 13" id="KW-0067">ATP-binding</keyword>
<dbReference type="InterPro" id="IPR004821">
    <property type="entry name" value="Cyt_trans-like"/>
</dbReference>
<keyword evidence="9 13" id="KW-0547">Nucleotide-binding</keyword>
<dbReference type="InterPro" id="IPR003721">
    <property type="entry name" value="Pantoate_ligase"/>
</dbReference>
<keyword evidence="6 13" id="KW-0963">Cytoplasm</keyword>
<evidence type="ECO:0000256" key="11">
    <source>
        <dbReference type="ARBA" id="ARBA00048258"/>
    </source>
</evidence>
<sequence>MAAPLQIEEVAAVRQWVRDAQSAGARVGFVPTMGALHAGHTSLVDRARRECDRVVVSLFVNPTQFSPNEDYERYPRPLEDDLRRLEAAGADAVLLPAVEAIYPPGDATTVDVGSVAMPWEGASRPTHFRGVATVVTKLFGAVPADRAYFGRKDYQQTVVVRRLVTDLLLPIEIVVCPTVREPDGLAMSSRNAYLSPRERQQALAVPESLEIVERLVTQGERRVEPLRAAALERLDSAEGMEPDYVAFMADGTVEEVEHLTGPTVVAVAARVGRTRLIDNRLLA</sequence>
<evidence type="ECO:0000256" key="9">
    <source>
        <dbReference type="ARBA" id="ARBA00022741"/>
    </source>
</evidence>
<dbReference type="GO" id="GO:0015940">
    <property type="term" value="P:pantothenate biosynthetic process"/>
    <property type="evidence" value="ECO:0007669"/>
    <property type="project" value="UniProtKB-UniRule"/>
</dbReference>
<evidence type="ECO:0000256" key="7">
    <source>
        <dbReference type="ARBA" id="ARBA00022598"/>
    </source>
</evidence>
<evidence type="ECO:0000256" key="10">
    <source>
        <dbReference type="ARBA" id="ARBA00022840"/>
    </source>
</evidence>
<comment type="caution">
    <text evidence="14">The sequence shown here is derived from an EMBL/GenBank/DDBJ whole genome shotgun (WGS) entry which is preliminary data.</text>
</comment>
<dbReference type="EMBL" id="SJPH01000003">
    <property type="protein sequence ID" value="TWT46559.1"/>
    <property type="molecule type" value="Genomic_DNA"/>
</dbReference>
<feature type="binding site" evidence="13">
    <location>
        <position position="64"/>
    </location>
    <ligand>
        <name>beta-alanine</name>
        <dbReference type="ChEBI" id="CHEBI:57966"/>
    </ligand>
</feature>
<dbReference type="InterPro" id="IPR014729">
    <property type="entry name" value="Rossmann-like_a/b/a_fold"/>
</dbReference>
<evidence type="ECO:0000256" key="8">
    <source>
        <dbReference type="ARBA" id="ARBA00022655"/>
    </source>
</evidence>
<dbReference type="EC" id="6.3.2.1" evidence="4 13"/>
<dbReference type="OrthoDB" id="9773087at2"/>
<dbReference type="FunFam" id="3.40.50.620:FF:000114">
    <property type="entry name" value="Pantothenate synthetase"/>
    <property type="match status" value="1"/>
</dbReference>
<evidence type="ECO:0000256" key="5">
    <source>
        <dbReference type="ARBA" id="ARBA00014155"/>
    </source>
</evidence>
<gene>
    <name evidence="13 14" type="primary">panC</name>
    <name evidence="14" type="ORF">Pla111_16550</name>
</gene>
<feature type="binding site" evidence="13">
    <location>
        <begin position="150"/>
        <end position="153"/>
    </location>
    <ligand>
        <name>ATP</name>
        <dbReference type="ChEBI" id="CHEBI:30616"/>
    </ligand>
</feature>
<comment type="miscellaneous">
    <text evidence="13">The reaction proceeds by a bi uni uni bi ping pong mechanism.</text>
</comment>
<dbReference type="GO" id="GO:0005829">
    <property type="term" value="C:cytosol"/>
    <property type="evidence" value="ECO:0007669"/>
    <property type="project" value="TreeGrafter"/>
</dbReference>
<feature type="binding site" evidence="13">
    <location>
        <position position="64"/>
    </location>
    <ligand>
        <name>(R)-pantoate</name>
        <dbReference type="ChEBI" id="CHEBI:15980"/>
    </ligand>
</feature>
<dbReference type="PANTHER" id="PTHR21299:SF1">
    <property type="entry name" value="PANTOATE--BETA-ALANINE LIGASE"/>
    <property type="match status" value="1"/>
</dbReference>
<evidence type="ECO:0000256" key="3">
    <source>
        <dbReference type="ARBA" id="ARBA00009256"/>
    </source>
</evidence>
<evidence type="ECO:0000256" key="4">
    <source>
        <dbReference type="ARBA" id="ARBA00012219"/>
    </source>
</evidence>
<comment type="subunit">
    <text evidence="13">Homodimer.</text>
</comment>
<evidence type="ECO:0000256" key="2">
    <source>
        <dbReference type="ARBA" id="ARBA00004990"/>
    </source>
</evidence>
<reference evidence="14 15" key="1">
    <citation type="submission" date="2019-02" db="EMBL/GenBank/DDBJ databases">
        <title>Deep-cultivation of Planctomycetes and their phenomic and genomic characterization uncovers novel biology.</title>
        <authorList>
            <person name="Wiegand S."/>
            <person name="Jogler M."/>
            <person name="Boedeker C."/>
            <person name="Pinto D."/>
            <person name="Vollmers J."/>
            <person name="Rivas-Marin E."/>
            <person name="Kohn T."/>
            <person name="Peeters S.H."/>
            <person name="Heuer A."/>
            <person name="Rast P."/>
            <person name="Oberbeckmann S."/>
            <person name="Bunk B."/>
            <person name="Jeske O."/>
            <person name="Meyerdierks A."/>
            <person name="Storesund J.E."/>
            <person name="Kallscheuer N."/>
            <person name="Luecker S."/>
            <person name="Lage O.M."/>
            <person name="Pohl T."/>
            <person name="Merkel B.J."/>
            <person name="Hornburger P."/>
            <person name="Mueller R.-W."/>
            <person name="Bruemmer F."/>
            <person name="Labrenz M."/>
            <person name="Spormann A.M."/>
            <person name="Op Den Camp H."/>
            <person name="Overmann J."/>
            <person name="Amann R."/>
            <person name="Jetten M.S.M."/>
            <person name="Mascher T."/>
            <person name="Medema M.H."/>
            <person name="Devos D.P."/>
            <person name="Kaster A.-K."/>
            <person name="Ovreas L."/>
            <person name="Rohde M."/>
            <person name="Galperin M.Y."/>
            <person name="Jogler C."/>
        </authorList>
    </citation>
    <scope>NUCLEOTIDE SEQUENCE [LARGE SCALE GENOMIC DNA]</scope>
    <source>
        <strain evidence="14 15">Pla111</strain>
    </source>
</reference>
<feature type="active site" description="Proton donor" evidence="13">
    <location>
        <position position="40"/>
    </location>
</feature>
<dbReference type="PANTHER" id="PTHR21299">
    <property type="entry name" value="CYTIDYLATE KINASE/PANTOATE-BETA-ALANINE LIGASE"/>
    <property type="match status" value="1"/>
</dbReference>
<dbReference type="AlphaFoldDB" id="A0A5C5W955"/>